<evidence type="ECO:0000313" key="1">
    <source>
        <dbReference type="EMBL" id="AWG22780.1"/>
    </source>
</evidence>
<keyword evidence="2" id="KW-1185">Reference proteome</keyword>
<dbReference type="AlphaFoldDB" id="A0A2S1LG76"/>
<sequence length="103" mass="11904">MRFFQNDNIVVKLCVIASFLAKTILQKFFAKLCVIAQLFELYSQKQNALRTAEQMSPDFAHTTVASHQLEIRNWPNRSLRFFQNDKIAEILCVIASFLAMTNC</sequence>
<accession>A0A2S1LG76</accession>
<organism evidence="1 2">
    <name type="scientific">Flavobacterium faecale</name>
    <dbReference type="NCBI Taxonomy" id="1355330"/>
    <lineage>
        <taxon>Bacteria</taxon>
        <taxon>Pseudomonadati</taxon>
        <taxon>Bacteroidota</taxon>
        <taxon>Flavobacteriia</taxon>
        <taxon>Flavobacteriales</taxon>
        <taxon>Flavobacteriaceae</taxon>
        <taxon>Flavobacterium</taxon>
    </lineage>
</organism>
<dbReference type="EMBL" id="CP020918">
    <property type="protein sequence ID" value="AWG22780.1"/>
    <property type="molecule type" value="Genomic_DNA"/>
</dbReference>
<proteinExistence type="predicted"/>
<reference evidence="1 2" key="1">
    <citation type="submission" date="2017-04" db="EMBL/GenBank/DDBJ databases">
        <title>Compelte genome sequence of WV33.</title>
        <authorList>
            <person name="Lee P.C."/>
        </authorList>
    </citation>
    <scope>NUCLEOTIDE SEQUENCE [LARGE SCALE GENOMIC DNA]</scope>
    <source>
        <strain evidence="1 2">WV33</strain>
    </source>
</reference>
<evidence type="ECO:0000313" key="2">
    <source>
        <dbReference type="Proteomes" id="UP000244527"/>
    </source>
</evidence>
<dbReference type="KEGG" id="ffa:FFWV33_15210"/>
<protein>
    <submittedName>
        <fullName evidence="1">Uncharacterized protein</fullName>
    </submittedName>
</protein>
<dbReference type="Proteomes" id="UP000244527">
    <property type="component" value="Chromosome"/>
</dbReference>
<name>A0A2S1LG76_9FLAO</name>
<gene>
    <name evidence="1" type="ORF">FFWV33_15210</name>
</gene>